<feature type="transmembrane region" description="Helical" evidence="1">
    <location>
        <begin position="171"/>
        <end position="194"/>
    </location>
</feature>
<dbReference type="Gene3D" id="3.20.180.10">
    <property type="entry name" value="PNP-oxidase-like"/>
    <property type="match status" value="1"/>
</dbReference>
<dbReference type="InParanoid" id="F4P744"/>
<feature type="transmembrane region" description="Helical" evidence="1">
    <location>
        <begin position="206"/>
        <end position="226"/>
    </location>
</feature>
<proteinExistence type="predicted"/>
<dbReference type="HOGENOM" id="CLU_1160923_0_0_1"/>
<feature type="domain" description="DUF2470" evidence="2">
    <location>
        <begin position="30"/>
        <end position="98"/>
    </location>
</feature>
<dbReference type="Pfam" id="PF10615">
    <property type="entry name" value="DUF2470"/>
    <property type="match status" value="1"/>
</dbReference>
<dbReference type="RefSeq" id="XP_006680458.1">
    <property type="nucleotide sequence ID" value="XM_006680395.1"/>
</dbReference>
<sequence>MSRRRQTEHLSATEENDLVKQWNSTEKTTHSLQLLAKYFANARSAGDAHLTDIDYAGFSLCYNEIDADSGKMERIDMRIQYDKPVQSISQIKPKLKEMVHEATVALSMKPDKSYVSPGFESLKKKEFSVPSFMMWIYAAVVWTILYSMAYIDKIPSTLEFVRGILGGHQPCINLLFAIFVIHAVESLVILGLGVWAELSISKVFKWYILTHVFGVFVLGPVFQLAYDRRKDLDAKDDIK</sequence>
<accession>F4P744</accession>
<dbReference type="Proteomes" id="UP000007241">
    <property type="component" value="Unassembled WGS sequence"/>
</dbReference>
<dbReference type="EMBL" id="GL882887">
    <property type="protein sequence ID" value="EGF78800.1"/>
    <property type="molecule type" value="Genomic_DNA"/>
</dbReference>
<dbReference type="OMA" id="NTIKWTL"/>
<gene>
    <name evidence="3" type="ORF">BATDEDRAFT_90252</name>
</gene>
<feature type="transmembrane region" description="Helical" evidence="1">
    <location>
        <begin position="132"/>
        <end position="151"/>
    </location>
</feature>
<protein>
    <recommendedName>
        <fullName evidence="2">DUF2470 domain-containing protein</fullName>
    </recommendedName>
</protein>
<evidence type="ECO:0000259" key="2">
    <source>
        <dbReference type="Pfam" id="PF10615"/>
    </source>
</evidence>
<keyword evidence="4" id="KW-1185">Reference proteome</keyword>
<keyword evidence="1" id="KW-0472">Membrane</keyword>
<dbReference type="AlphaFoldDB" id="F4P744"/>
<name>F4P744_BATDJ</name>
<evidence type="ECO:0000313" key="3">
    <source>
        <dbReference type="EMBL" id="EGF78800.1"/>
    </source>
</evidence>
<evidence type="ECO:0000256" key="1">
    <source>
        <dbReference type="SAM" id="Phobius"/>
    </source>
</evidence>
<organism evidence="3 4">
    <name type="scientific">Batrachochytrium dendrobatidis (strain JAM81 / FGSC 10211)</name>
    <name type="common">Frog chytrid fungus</name>
    <dbReference type="NCBI Taxonomy" id="684364"/>
    <lineage>
        <taxon>Eukaryota</taxon>
        <taxon>Fungi</taxon>
        <taxon>Fungi incertae sedis</taxon>
        <taxon>Chytridiomycota</taxon>
        <taxon>Chytridiomycota incertae sedis</taxon>
        <taxon>Chytridiomycetes</taxon>
        <taxon>Rhizophydiales</taxon>
        <taxon>Rhizophydiales incertae sedis</taxon>
        <taxon>Batrachochytrium</taxon>
    </lineage>
</organism>
<evidence type="ECO:0000313" key="4">
    <source>
        <dbReference type="Proteomes" id="UP000007241"/>
    </source>
</evidence>
<keyword evidence="1" id="KW-0812">Transmembrane</keyword>
<dbReference type="OrthoDB" id="5553410at2759"/>
<dbReference type="InterPro" id="IPR019595">
    <property type="entry name" value="DUF2470"/>
</dbReference>
<keyword evidence="1" id="KW-1133">Transmembrane helix</keyword>
<dbReference type="GeneID" id="18243816"/>
<reference evidence="3 4" key="1">
    <citation type="submission" date="2009-12" db="EMBL/GenBank/DDBJ databases">
        <title>The draft genome of Batrachochytrium dendrobatidis.</title>
        <authorList>
            <consortium name="US DOE Joint Genome Institute (JGI-PGF)"/>
            <person name="Kuo A."/>
            <person name="Salamov A."/>
            <person name="Schmutz J."/>
            <person name="Lucas S."/>
            <person name="Pitluck S."/>
            <person name="Rosenblum E."/>
            <person name="Stajich J."/>
            <person name="Eisen M."/>
            <person name="Grigoriev I.V."/>
        </authorList>
    </citation>
    <scope>NUCLEOTIDE SEQUENCE [LARGE SCALE GENOMIC DNA]</scope>
    <source>
        <strain evidence="4">JAM81 / FGSC 10211</strain>
    </source>
</reference>
<dbReference type="InterPro" id="IPR037119">
    <property type="entry name" value="Haem_oxidase_HugZ-like_sf"/>
</dbReference>